<dbReference type="PANTHER" id="PTHR32234">
    <property type="entry name" value="THIOL:DISULFIDE INTERCHANGE PROTEIN DSBD"/>
    <property type="match status" value="1"/>
</dbReference>
<evidence type="ECO:0000256" key="4">
    <source>
        <dbReference type="ARBA" id="ARBA00022748"/>
    </source>
</evidence>
<sequence>MVTGTPRTGLADDPVVEWSVKATPEQARSGEHLRLELSATVPEHWHLYSMNKVPDGPKPLKVSVEAEGLEAAGEWFAPQPKTEFDPNFKKDVEFYEGTVVHSRAYKVSGEAGERTVKVVAKGQICDPHTCLPVKEELELTLDVAAGEARADYAAAPSFEGIGFGEGDGERLIGGAEGATAADAGVESEGDGMSAEDRLDPEKAGLFQFLVGSFIAGLLALLTPCVFPMIPITISFFAKHAEASRKKSLIMAGTYSGAIVVCFTILGVGASVIFGASAMQQTAASIPFNIFMFLLLFVFGLSLIGLFEISAPRFLIEKSSEMEQKYSEDEEAPLGRQLLGTFFMGLTFSLMSFTCTVGLVGILFAQLEGGEHWLYPTLGLFVFAVAFALPFFLLALFPAAAARLRGKAGDWMDAFKVTLGFLEIAGAFKFLSNIDLVMGWFMVTRPLVLMIWVGLFLACGLFLWRIIKTDEYSETTHIGPLRMLAGAFFVSFALYSASGFSHGRSMGAWIDAWLPPAVMPDGSGASSGDGEGGGEHFVWIKDDIDGALAAGREANKPVFVDFTGYTCTNCRMMEASMFPRPNIKSRLDQMVLGQAYTDCDEPVCEEQQTRQKESFQTVALPFYVVYDPFTGEAIETFASSTNDPSEYEAFLQRGLDGFEKLQAERGPAEAQADAKPEQAAAEGETKPDEDHGDATEEGESAFADVSVDHEPKGEPVDFTLPRLIGEGEYSLSEERGKWVLINFWASWCAPCKHELEEDFPGAFEAFPEVQLVTVAFDGEDTAELSKSFLEGIELREHPALLGGEEADEAGLPEVFEVGSGMLPQSYLLNPEGVVVWGRSGSVDQALLMRLLEPTKP</sequence>
<keyword evidence="4" id="KW-0201">Cytochrome c-type biogenesis</keyword>
<dbReference type="InterPro" id="IPR036929">
    <property type="entry name" value="DsbDN_sf"/>
</dbReference>
<dbReference type="Pfam" id="PF00578">
    <property type="entry name" value="AhpC-TSA"/>
    <property type="match status" value="1"/>
</dbReference>
<feature type="transmembrane region" description="Helical" evidence="8">
    <location>
        <begin position="205"/>
        <end position="236"/>
    </location>
</feature>
<dbReference type="GO" id="GO:0015035">
    <property type="term" value="F:protein-disulfide reductase activity"/>
    <property type="evidence" value="ECO:0007669"/>
    <property type="project" value="TreeGrafter"/>
</dbReference>
<feature type="transmembrane region" description="Helical" evidence="8">
    <location>
        <begin position="416"/>
        <end position="440"/>
    </location>
</feature>
<evidence type="ECO:0000313" key="10">
    <source>
        <dbReference type="EMBL" id="EDM80352.1"/>
    </source>
</evidence>
<keyword evidence="6 8" id="KW-0472">Membrane</keyword>
<dbReference type="PANTHER" id="PTHR32234:SF0">
    <property type="entry name" value="THIOL:DISULFIDE INTERCHANGE PROTEIN DSBD"/>
    <property type="match status" value="1"/>
</dbReference>
<feature type="transmembrane region" description="Helical" evidence="8">
    <location>
        <begin position="341"/>
        <end position="366"/>
    </location>
</feature>
<dbReference type="Gene3D" id="3.40.30.10">
    <property type="entry name" value="Glutaredoxin"/>
    <property type="match status" value="2"/>
</dbReference>
<dbReference type="InterPro" id="IPR000866">
    <property type="entry name" value="AhpC/TSA"/>
</dbReference>
<dbReference type="InterPro" id="IPR003834">
    <property type="entry name" value="Cyt_c_assmbl_TM_dom"/>
</dbReference>
<reference evidence="10 11" key="1">
    <citation type="submission" date="2007-06" db="EMBL/GenBank/DDBJ databases">
        <authorList>
            <person name="Shimkets L."/>
            <person name="Ferriera S."/>
            <person name="Johnson J."/>
            <person name="Kravitz S."/>
            <person name="Beeson K."/>
            <person name="Sutton G."/>
            <person name="Rogers Y.-H."/>
            <person name="Friedman R."/>
            <person name="Frazier M."/>
            <person name="Venter J.C."/>
        </authorList>
    </citation>
    <scope>NUCLEOTIDE SEQUENCE [LARGE SCALE GENOMIC DNA]</scope>
    <source>
        <strain evidence="10 11">SIR-1</strain>
    </source>
</reference>
<feature type="transmembrane region" description="Helical" evidence="8">
    <location>
        <begin position="248"/>
        <end position="273"/>
    </location>
</feature>
<dbReference type="GO" id="GO:0005886">
    <property type="term" value="C:plasma membrane"/>
    <property type="evidence" value="ECO:0007669"/>
    <property type="project" value="UniProtKB-SubCell"/>
</dbReference>
<dbReference type="Gene3D" id="2.60.40.1250">
    <property type="entry name" value="Thiol:disulfide interchange protein DsbD, N-terminal domain"/>
    <property type="match status" value="1"/>
</dbReference>
<dbReference type="PROSITE" id="PS51352">
    <property type="entry name" value="THIOREDOXIN_2"/>
    <property type="match status" value="1"/>
</dbReference>
<dbReference type="CDD" id="cd02966">
    <property type="entry name" value="TlpA_like_family"/>
    <property type="match status" value="1"/>
</dbReference>
<keyword evidence="5 8" id="KW-1133">Transmembrane helix</keyword>
<dbReference type="STRING" id="391625.PPSIR1_11270"/>
<feature type="compositionally biased region" description="Basic and acidic residues" evidence="7">
    <location>
        <begin position="663"/>
        <end position="675"/>
    </location>
</feature>
<dbReference type="GO" id="GO:0016209">
    <property type="term" value="F:antioxidant activity"/>
    <property type="evidence" value="ECO:0007669"/>
    <property type="project" value="InterPro"/>
</dbReference>
<comment type="caution">
    <text evidence="10">The sequence shown here is derived from an EMBL/GenBank/DDBJ whole genome shotgun (WGS) entry which is preliminary data.</text>
</comment>
<comment type="subcellular location">
    <subcellularLocation>
        <location evidence="1">Cell membrane</location>
        <topology evidence="1">Multi-pass membrane protein</topology>
    </subcellularLocation>
</comment>
<dbReference type="SUPFAM" id="SSF52833">
    <property type="entry name" value="Thioredoxin-like"/>
    <property type="match status" value="2"/>
</dbReference>
<evidence type="ECO:0000256" key="5">
    <source>
        <dbReference type="ARBA" id="ARBA00022989"/>
    </source>
</evidence>
<evidence type="ECO:0000256" key="1">
    <source>
        <dbReference type="ARBA" id="ARBA00004651"/>
    </source>
</evidence>
<dbReference type="AlphaFoldDB" id="A6G157"/>
<feature type="transmembrane region" description="Helical" evidence="8">
    <location>
        <begin position="446"/>
        <end position="466"/>
    </location>
</feature>
<evidence type="ECO:0000256" key="3">
    <source>
        <dbReference type="ARBA" id="ARBA00022692"/>
    </source>
</evidence>
<keyword evidence="11" id="KW-1185">Reference proteome</keyword>
<name>A6G157_9BACT</name>
<evidence type="ECO:0000256" key="6">
    <source>
        <dbReference type="ARBA" id="ARBA00023136"/>
    </source>
</evidence>
<evidence type="ECO:0000256" key="2">
    <source>
        <dbReference type="ARBA" id="ARBA00022475"/>
    </source>
</evidence>
<dbReference type="Pfam" id="PF11412">
    <property type="entry name" value="DsbD_N"/>
    <property type="match status" value="1"/>
</dbReference>
<accession>A6G157</accession>
<dbReference type="eggNOG" id="COG4232">
    <property type="taxonomic scope" value="Bacteria"/>
</dbReference>
<keyword evidence="3 8" id="KW-0812">Transmembrane</keyword>
<feature type="transmembrane region" description="Helical" evidence="8">
    <location>
        <begin position="478"/>
        <end position="496"/>
    </location>
</feature>
<feature type="region of interest" description="Disordered" evidence="7">
    <location>
        <begin position="663"/>
        <end position="698"/>
    </location>
</feature>
<organism evidence="10 11">
    <name type="scientific">Plesiocystis pacifica SIR-1</name>
    <dbReference type="NCBI Taxonomy" id="391625"/>
    <lineage>
        <taxon>Bacteria</taxon>
        <taxon>Pseudomonadati</taxon>
        <taxon>Myxococcota</taxon>
        <taxon>Polyangia</taxon>
        <taxon>Nannocystales</taxon>
        <taxon>Nannocystaceae</taxon>
        <taxon>Plesiocystis</taxon>
    </lineage>
</organism>
<feature type="transmembrane region" description="Helical" evidence="8">
    <location>
        <begin position="285"/>
        <end position="308"/>
    </location>
</feature>
<dbReference type="Proteomes" id="UP000005801">
    <property type="component" value="Unassembled WGS sequence"/>
</dbReference>
<dbReference type="Pfam" id="PF13899">
    <property type="entry name" value="Thioredoxin_7"/>
    <property type="match status" value="1"/>
</dbReference>
<dbReference type="GO" id="GO:0045454">
    <property type="term" value="P:cell redox homeostasis"/>
    <property type="evidence" value="ECO:0007669"/>
    <property type="project" value="TreeGrafter"/>
</dbReference>
<dbReference type="InterPro" id="IPR036249">
    <property type="entry name" value="Thioredoxin-like_sf"/>
</dbReference>
<dbReference type="InterPro" id="IPR013766">
    <property type="entry name" value="Thioredoxin_domain"/>
</dbReference>
<evidence type="ECO:0000256" key="8">
    <source>
        <dbReference type="SAM" id="Phobius"/>
    </source>
</evidence>
<evidence type="ECO:0000259" key="9">
    <source>
        <dbReference type="PROSITE" id="PS51352"/>
    </source>
</evidence>
<keyword evidence="2" id="KW-1003">Cell membrane</keyword>
<dbReference type="eggNOG" id="COG0526">
    <property type="taxonomic scope" value="Bacteria"/>
</dbReference>
<evidence type="ECO:0000313" key="11">
    <source>
        <dbReference type="Proteomes" id="UP000005801"/>
    </source>
</evidence>
<dbReference type="InterPro" id="IPR028250">
    <property type="entry name" value="DsbDN"/>
</dbReference>
<protein>
    <submittedName>
        <fullName evidence="10">Putative exported cytochrome C biogenesis-related protein</fullName>
    </submittedName>
</protein>
<feature type="compositionally biased region" description="Basic and acidic residues" evidence="7">
    <location>
        <begin position="682"/>
        <end position="693"/>
    </location>
</feature>
<gene>
    <name evidence="10" type="ORF">PPSIR1_11270</name>
</gene>
<dbReference type="EMBL" id="ABCS01000011">
    <property type="protein sequence ID" value="EDM80352.1"/>
    <property type="molecule type" value="Genomic_DNA"/>
</dbReference>
<dbReference type="GO" id="GO:0017004">
    <property type="term" value="P:cytochrome complex assembly"/>
    <property type="evidence" value="ECO:0007669"/>
    <property type="project" value="UniProtKB-KW"/>
</dbReference>
<feature type="domain" description="Thioredoxin" evidence="9">
    <location>
        <begin position="708"/>
        <end position="855"/>
    </location>
</feature>
<feature type="transmembrane region" description="Helical" evidence="8">
    <location>
        <begin position="372"/>
        <end position="396"/>
    </location>
</feature>
<proteinExistence type="predicted"/>
<evidence type="ECO:0000256" key="7">
    <source>
        <dbReference type="SAM" id="MobiDB-lite"/>
    </source>
</evidence>
<dbReference type="Pfam" id="PF02683">
    <property type="entry name" value="DsbD_TM"/>
    <property type="match status" value="1"/>
</dbReference>